<evidence type="ECO:0000313" key="2">
    <source>
        <dbReference type="Proteomes" id="UP001189429"/>
    </source>
</evidence>
<protein>
    <recommendedName>
        <fullName evidence="3">Glutathione gamma-glutamylcysteinyltransferase</fullName>
    </recommendedName>
</protein>
<dbReference type="EMBL" id="CAUYUJ010016763">
    <property type="protein sequence ID" value="CAK0868613.1"/>
    <property type="molecule type" value="Genomic_DNA"/>
</dbReference>
<accession>A0ABN9V9B8</accession>
<reference evidence="1" key="1">
    <citation type="submission" date="2023-10" db="EMBL/GenBank/DDBJ databases">
        <authorList>
            <person name="Chen Y."/>
            <person name="Shah S."/>
            <person name="Dougan E. K."/>
            <person name="Thang M."/>
            <person name="Chan C."/>
        </authorList>
    </citation>
    <scope>NUCLEOTIDE SEQUENCE [LARGE SCALE GENOMIC DNA]</scope>
</reference>
<sequence length="131" mass="14400">MYVSWNLSTSRRGHRAAARCVIDTLTATGWQIWKQSGPDIPGSTSMHPELEAARLLISIVCASLSPSTCPTDGYDIGTRHLLAIFHEPVSGRLSRALVYSHDATWPAQWISRDAVLQCFACRDMCAEPLTA</sequence>
<proteinExistence type="predicted"/>
<dbReference type="Proteomes" id="UP001189429">
    <property type="component" value="Unassembled WGS sequence"/>
</dbReference>
<evidence type="ECO:0008006" key="3">
    <source>
        <dbReference type="Google" id="ProtNLM"/>
    </source>
</evidence>
<name>A0ABN9V9B8_9DINO</name>
<keyword evidence="2" id="KW-1185">Reference proteome</keyword>
<comment type="caution">
    <text evidence="1">The sequence shown here is derived from an EMBL/GenBank/DDBJ whole genome shotgun (WGS) entry which is preliminary data.</text>
</comment>
<evidence type="ECO:0000313" key="1">
    <source>
        <dbReference type="EMBL" id="CAK0868613.1"/>
    </source>
</evidence>
<gene>
    <name evidence="1" type="ORF">PCOR1329_LOCUS55204</name>
</gene>
<organism evidence="1 2">
    <name type="scientific">Prorocentrum cordatum</name>
    <dbReference type="NCBI Taxonomy" id="2364126"/>
    <lineage>
        <taxon>Eukaryota</taxon>
        <taxon>Sar</taxon>
        <taxon>Alveolata</taxon>
        <taxon>Dinophyceae</taxon>
        <taxon>Prorocentrales</taxon>
        <taxon>Prorocentraceae</taxon>
        <taxon>Prorocentrum</taxon>
    </lineage>
</organism>